<organism evidence="2 3">
    <name type="scientific">Corchorus olitorius</name>
    <dbReference type="NCBI Taxonomy" id="93759"/>
    <lineage>
        <taxon>Eukaryota</taxon>
        <taxon>Viridiplantae</taxon>
        <taxon>Streptophyta</taxon>
        <taxon>Embryophyta</taxon>
        <taxon>Tracheophyta</taxon>
        <taxon>Spermatophyta</taxon>
        <taxon>Magnoliopsida</taxon>
        <taxon>eudicotyledons</taxon>
        <taxon>Gunneridae</taxon>
        <taxon>Pentapetalae</taxon>
        <taxon>rosids</taxon>
        <taxon>malvids</taxon>
        <taxon>Malvales</taxon>
        <taxon>Malvaceae</taxon>
        <taxon>Grewioideae</taxon>
        <taxon>Apeibeae</taxon>
        <taxon>Corchorus</taxon>
    </lineage>
</organism>
<proteinExistence type="predicted"/>
<evidence type="ECO:0000313" key="2">
    <source>
        <dbReference type="EMBL" id="OMO80692.1"/>
    </source>
</evidence>
<dbReference type="AlphaFoldDB" id="A0A1R3IDM1"/>
<keyword evidence="3" id="KW-1185">Reference proteome</keyword>
<gene>
    <name evidence="2" type="ORF">COLO4_23978</name>
</gene>
<feature type="region of interest" description="Disordered" evidence="1">
    <location>
        <begin position="111"/>
        <end position="150"/>
    </location>
</feature>
<dbReference type="EMBL" id="AWUE01018392">
    <property type="protein sequence ID" value="OMO80692.1"/>
    <property type="molecule type" value="Genomic_DNA"/>
</dbReference>
<sequence>MMSERVGIAVGEALGPVLEVDEDWGRFMRIRVALRLSQSLIEKTMVTTPDGELEAKFYYENSPDYCWTCGLVDHLDGECPVAVDMRKNNGFAVKKFSRSLKVEMATFRYGRSSGEDSRQRSGLGNSVSPVQRPRVAASGVRGNGSQSVPAPLTVESGHQPLLLPHFVEGSGESCSPGGRAVAGGPSKVQPVLGRSIPGIGPVHVGSNLGYGSGLHPSRQSVSHNGQARKIRRWKKAARVSQNYSFDFLGPLSNYQVGQKRASHRSMLIADQPGAMKRSNERGHGCMEAANVFLEKTPAGIEANIGVPGGSLCY</sequence>
<name>A0A1R3IDM1_9ROSI</name>
<feature type="compositionally biased region" description="Polar residues" evidence="1">
    <location>
        <begin position="120"/>
        <end position="129"/>
    </location>
</feature>
<dbReference type="PANTHER" id="PTHR31286">
    <property type="entry name" value="GLYCINE-RICH CELL WALL STRUCTURAL PROTEIN 1.8-LIKE"/>
    <property type="match status" value="1"/>
</dbReference>
<comment type="caution">
    <text evidence="2">The sequence shown here is derived from an EMBL/GenBank/DDBJ whole genome shotgun (WGS) entry which is preliminary data.</text>
</comment>
<evidence type="ECO:0000313" key="3">
    <source>
        <dbReference type="Proteomes" id="UP000187203"/>
    </source>
</evidence>
<protein>
    <submittedName>
        <fullName evidence="2">Zinc knuckle CX2CX4HX4C</fullName>
    </submittedName>
</protein>
<reference evidence="3" key="1">
    <citation type="submission" date="2013-09" db="EMBL/GenBank/DDBJ databases">
        <title>Corchorus olitorius genome sequencing.</title>
        <authorList>
            <person name="Alam M."/>
            <person name="Haque M.S."/>
            <person name="Islam M.S."/>
            <person name="Emdad E.M."/>
            <person name="Islam M.M."/>
            <person name="Ahmed B."/>
            <person name="Halim A."/>
            <person name="Hossen Q.M.M."/>
            <person name="Hossain M.Z."/>
            <person name="Ahmed R."/>
            <person name="Khan M.M."/>
            <person name="Islam R."/>
            <person name="Rashid M.M."/>
            <person name="Khan S.A."/>
            <person name="Rahman M.S."/>
            <person name="Alam M."/>
            <person name="Yahiya A.S."/>
            <person name="Khan M.S."/>
            <person name="Azam M.S."/>
            <person name="Haque T."/>
            <person name="Lashkar M.Z.H."/>
            <person name="Akhand A.I."/>
            <person name="Morshed G."/>
            <person name="Roy S."/>
            <person name="Uddin K.S."/>
            <person name="Rabeya T."/>
            <person name="Hossain A.S."/>
            <person name="Chowdhury A."/>
            <person name="Snigdha A.R."/>
            <person name="Mortoza M.S."/>
            <person name="Matin S.A."/>
            <person name="Hoque S.M.E."/>
            <person name="Islam M.K."/>
            <person name="Roy D.K."/>
            <person name="Haider R."/>
            <person name="Moosa M.M."/>
            <person name="Elias S.M."/>
            <person name="Hasan A.M."/>
            <person name="Jahan S."/>
            <person name="Shafiuddin M."/>
            <person name="Mahmood N."/>
            <person name="Shommy N.S."/>
        </authorList>
    </citation>
    <scope>NUCLEOTIDE SEQUENCE [LARGE SCALE GENOMIC DNA]</scope>
    <source>
        <strain evidence="3">cv. O-4</strain>
    </source>
</reference>
<evidence type="ECO:0000256" key="1">
    <source>
        <dbReference type="SAM" id="MobiDB-lite"/>
    </source>
</evidence>
<dbReference type="PANTHER" id="PTHR31286:SF180">
    <property type="entry name" value="OS10G0362600 PROTEIN"/>
    <property type="match status" value="1"/>
</dbReference>
<dbReference type="Proteomes" id="UP000187203">
    <property type="component" value="Unassembled WGS sequence"/>
</dbReference>
<accession>A0A1R3IDM1</accession>
<dbReference type="InterPro" id="IPR040256">
    <property type="entry name" value="At4g02000-like"/>
</dbReference>